<gene>
    <name evidence="1" type="ORF">RR42_m1407</name>
</gene>
<evidence type="ECO:0000313" key="1">
    <source>
        <dbReference type="EMBL" id="AJG18809.1"/>
    </source>
</evidence>
<organism evidence="1 2">
    <name type="scientific">Cupriavidus basilensis</name>
    <dbReference type="NCBI Taxonomy" id="68895"/>
    <lineage>
        <taxon>Bacteria</taxon>
        <taxon>Pseudomonadati</taxon>
        <taxon>Pseudomonadota</taxon>
        <taxon>Betaproteobacteria</taxon>
        <taxon>Burkholderiales</taxon>
        <taxon>Burkholderiaceae</taxon>
        <taxon>Cupriavidus</taxon>
    </lineage>
</organism>
<dbReference type="RefSeq" id="WP_043345102.1">
    <property type="nucleotide sequence ID" value="NZ_CP010536.1"/>
</dbReference>
<reference evidence="1 2" key="1">
    <citation type="journal article" date="2015" name="Genome Announc.">
        <title>Complete Genome Sequence of Cupriavidus basilensis 4G11, Isolated from the Oak Ridge Field Research Center Site.</title>
        <authorList>
            <person name="Ray J."/>
            <person name="Waters R.J."/>
            <person name="Skerker J.M."/>
            <person name="Kuehl J.V."/>
            <person name="Price M.N."/>
            <person name="Huang J."/>
            <person name="Chakraborty R."/>
            <person name="Arkin A.P."/>
            <person name="Deutschbauer A."/>
        </authorList>
    </citation>
    <scope>NUCLEOTIDE SEQUENCE [LARGE SCALE GENOMIC DNA]</scope>
    <source>
        <strain evidence="1">4G11</strain>
    </source>
</reference>
<dbReference type="STRING" id="68895.RR42_m1407"/>
<accession>A0A0C4Y9A2</accession>
<evidence type="ECO:0000313" key="2">
    <source>
        <dbReference type="Proteomes" id="UP000031843"/>
    </source>
</evidence>
<name>A0A0C4Y9A2_9BURK</name>
<proteinExistence type="predicted"/>
<dbReference type="KEGG" id="cbw:RR42_m1407"/>
<dbReference type="Proteomes" id="UP000031843">
    <property type="component" value="Chromosome main"/>
</dbReference>
<sequence>MDQKTDDSPIYITGDVAKPILLAIEKVVAKAAKDGVSASVEEVGDTLADGLSNTDEAGRIEILRAISEMLIHNFEGFTLRPSEC</sequence>
<protein>
    <submittedName>
        <fullName evidence="1">Uncharacterized protein</fullName>
    </submittedName>
</protein>
<dbReference type="EMBL" id="CP010536">
    <property type="protein sequence ID" value="AJG18809.1"/>
    <property type="molecule type" value="Genomic_DNA"/>
</dbReference>
<dbReference type="AlphaFoldDB" id="A0A0C4Y9A2"/>
<keyword evidence="2" id="KW-1185">Reference proteome</keyword>